<evidence type="ECO:0000313" key="1">
    <source>
        <dbReference type="EMBL" id="KAL3308221.1"/>
    </source>
</evidence>
<keyword evidence="2" id="KW-1185">Reference proteome</keyword>
<dbReference type="AlphaFoldDB" id="A0ABD2PL30"/>
<protein>
    <submittedName>
        <fullName evidence="1">Uncharacterized protein</fullName>
    </submittedName>
</protein>
<dbReference type="EMBL" id="JBJKFK010005635">
    <property type="protein sequence ID" value="KAL3308221.1"/>
    <property type="molecule type" value="Genomic_DNA"/>
</dbReference>
<accession>A0ABD2PL30</accession>
<sequence length="182" mass="21395">MNKENDLQAFYKLLQEVLPVERVYHWKGIQVPSLDRVREDKAQILLAFDNTLDRTNFAIMSGSLYKSRWPKTRSVAKLQSIMEDEYEQRASVGCSRYEIKLTVFQWILSDFSTWEYMSKSLEQVTKEEKVHDILQKWLSRSQTGRFGVNIVIADFAVPNYKNFAQDILTLNCKPHKTIDFCN</sequence>
<organism evidence="1 2">
    <name type="scientific">Cichlidogyrus casuarinus</name>
    <dbReference type="NCBI Taxonomy" id="1844966"/>
    <lineage>
        <taxon>Eukaryota</taxon>
        <taxon>Metazoa</taxon>
        <taxon>Spiralia</taxon>
        <taxon>Lophotrochozoa</taxon>
        <taxon>Platyhelminthes</taxon>
        <taxon>Monogenea</taxon>
        <taxon>Monopisthocotylea</taxon>
        <taxon>Dactylogyridea</taxon>
        <taxon>Ancyrocephalidae</taxon>
        <taxon>Cichlidogyrus</taxon>
    </lineage>
</organism>
<gene>
    <name evidence="1" type="ORF">Ciccas_013251</name>
</gene>
<name>A0ABD2PL30_9PLAT</name>
<dbReference type="InterPro" id="IPR017946">
    <property type="entry name" value="PLC-like_Pdiesterase_TIM-brl"/>
</dbReference>
<comment type="caution">
    <text evidence="1">The sequence shown here is derived from an EMBL/GenBank/DDBJ whole genome shotgun (WGS) entry which is preliminary data.</text>
</comment>
<dbReference type="Gene3D" id="3.20.20.190">
    <property type="entry name" value="Phosphatidylinositol (PI) phosphodiesterase"/>
    <property type="match status" value="1"/>
</dbReference>
<dbReference type="Proteomes" id="UP001626550">
    <property type="component" value="Unassembled WGS sequence"/>
</dbReference>
<proteinExistence type="predicted"/>
<evidence type="ECO:0000313" key="2">
    <source>
        <dbReference type="Proteomes" id="UP001626550"/>
    </source>
</evidence>
<reference evidence="1 2" key="1">
    <citation type="submission" date="2024-11" db="EMBL/GenBank/DDBJ databases">
        <title>Adaptive evolution of stress response genes in parasites aligns with host niche diversity.</title>
        <authorList>
            <person name="Hahn C."/>
            <person name="Resl P."/>
        </authorList>
    </citation>
    <scope>NUCLEOTIDE SEQUENCE [LARGE SCALE GENOMIC DNA]</scope>
    <source>
        <strain evidence="1">EGGRZ-B1_66</strain>
        <tissue evidence="1">Body</tissue>
    </source>
</reference>